<dbReference type="SUPFAM" id="SSF52540">
    <property type="entry name" value="P-loop containing nucleoside triphosphate hydrolases"/>
    <property type="match status" value="1"/>
</dbReference>
<accession>A0AAP9KI12</accession>
<dbReference type="InterPro" id="IPR027417">
    <property type="entry name" value="P-loop_NTPase"/>
</dbReference>
<evidence type="ECO:0008006" key="3">
    <source>
        <dbReference type="Google" id="ProtNLM"/>
    </source>
</evidence>
<protein>
    <recommendedName>
        <fullName evidence="3">ATP-binding protein</fullName>
    </recommendedName>
</protein>
<sequence>MTKVENLNHYYQVHVNHLLSTRLDTDISKEFFDKVVFHGTAYNSLQTIIDSFETSGQSTFTLTGSYGTGKSTLAAVLTGLLHQNDGIRGAARNLVNDKKLLKKFDKSFNFSHEKPWLIIKAVGGVTSPTELFYKSILKALQDAKLIELFQDDLFFLSDEIQNEQQLVEWIDQVFRALDGKISGSIFILDEMGKLLDHIARNSGDLHLFQELSEKINRLSTKECPFLFLGVLHQAFADYAKGLSHQIALEWAKIQGRYIDIAYRISLDESVALVSKTIKRTKNKIPDPVVLLNERLIDDVMLSISSRLTESSPKIKQYFINALPLHPLTTILLGAIAKSSFSQNERSIFSFLLSVEPLSFRKFLEADVKYYQTYTIVDLWNYLSHNLQHQILGSKEGHSWGVVEESLTLLSKQLNKLEVSTNVYLDDFYFNVVKAIAMLNLFGKSLGVYPTKQLIANALPTSAASLDSLDECLNNLKSWGVITHWNRTDSYEVVETSELNIQQLLEEKLQTLSNQQNYFEYIDYKGTSILAKRHYQQKGVMRWMDQHLVSDIAGLKRLFNSGELQNTKAFAHFVLITGQTLNSKQLTEISSQYPSLVISQLKKLNEILGWSKEIFALKEIHKDQPKLMIDPVAKKEYEQRLNYAYQQIDSLFQQSFEDVNWYFSGEKILSKSLSMVASEIADKIFFACPSVSNELVVRHDVSSSAAAGRRKLLEKMLESSDQENLGIDKFPPEKAIYLSCLKQLGLHQYQEDKGEWSFVIPEFNNEGNSERRHNLKLVSDMFETGYKLFKENKKLVALSELYTEWSKPPFGVPQGLLPIFGLALLMAKESALAFYDKDITQEFRFISSMDDEFLNKLVKRPNEVAVKFVKEPEEKNRFIQLLAESINNIFSKNIEATPLLVARFLVSHVVKQSNWVKFSKDVDFFEEKIQQLRAYIVKADDPYKLLFEDMYDLLDVGQKTDGQILTDISDFFITIQNAKSDLFTKFKKSLHQELGEITPEIIEQAKSVSQSAADWQMKKFAEHLSKSSSDSSQWMSNMITLLGQIPERDWSDDSLKKAFEALPNYIQRFKQLSFFVKNAHPDLTSNQQHKSLAIIVSTANGFEEYNRDVIVDHKIQSQLDNLELALDEKVNAIELSDDAKAVVLYQLLKKYLYPIGEEKKHEK</sequence>
<dbReference type="EMBL" id="CP046045">
    <property type="protein sequence ID" value="QGM26564.1"/>
    <property type="molecule type" value="Genomic_DNA"/>
</dbReference>
<dbReference type="AlphaFoldDB" id="A0AAP9KI12"/>
<proteinExistence type="predicted"/>
<gene>
    <name evidence="1" type="ORF">GJD93_02115</name>
</gene>
<dbReference type="Gene3D" id="3.40.50.300">
    <property type="entry name" value="P-loop containing nucleotide triphosphate hydrolases"/>
    <property type="match status" value="1"/>
</dbReference>
<evidence type="ECO:0000313" key="1">
    <source>
        <dbReference type="EMBL" id="QGM26564.1"/>
    </source>
</evidence>
<reference evidence="2" key="1">
    <citation type="submission" date="2019-11" db="EMBL/GenBank/DDBJ databases">
        <title>Escherichia coli 1916D6.</title>
        <authorList>
            <person name="Yao H."/>
            <person name="Du X."/>
            <person name="Yu R."/>
            <person name="Li A."/>
        </authorList>
    </citation>
    <scope>NUCLEOTIDE SEQUENCE [LARGE SCALE GENOMIC DNA]</scope>
    <source>
        <strain evidence="2">19110F47</strain>
    </source>
</reference>
<name>A0AAP9KI12_9GAMM</name>
<dbReference type="RefSeq" id="WP_154320220.1">
    <property type="nucleotide sequence ID" value="NZ_CP046045.1"/>
</dbReference>
<organism evidence="1 2">
    <name type="scientific">Acinetobacter towneri</name>
    <dbReference type="NCBI Taxonomy" id="202956"/>
    <lineage>
        <taxon>Bacteria</taxon>
        <taxon>Pseudomonadati</taxon>
        <taxon>Pseudomonadota</taxon>
        <taxon>Gammaproteobacteria</taxon>
        <taxon>Moraxellales</taxon>
        <taxon>Moraxellaceae</taxon>
        <taxon>Acinetobacter</taxon>
    </lineage>
</organism>
<dbReference type="Proteomes" id="UP000405075">
    <property type="component" value="Chromosome"/>
</dbReference>
<evidence type="ECO:0000313" key="2">
    <source>
        <dbReference type="Proteomes" id="UP000405075"/>
    </source>
</evidence>